<comment type="function">
    <text evidence="1 5">This protein is located at the 30S-50S ribosomal subunit interface and may play a role in the structure and function of the aminoacyl-tRNA binding site.</text>
</comment>
<dbReference type="GO" id="GO:0005840">
    <property type="term" value="C:ribosome"/>
    <property type="evidence" value="ECO:0007669"/>
    <property type="project" value="UniProtKB-KW"/>
</dbReference>
<dbReference type="PATRIC" id="fig|1116213.3.peg.238"/>
<dbReference type="Pfam" id="PF01245">
    <property type="entry name" value="Ribosomal_L19"/>
    <property type="match status" value="1"/>
</dbReference>
<dbReference type="InterPro" id="IPR001857">
    <property type="entry name" value="Ribosomal_bL19"/>
</dbReference>
<keyword evidence="4 5" id="KW-0687">Ribonucleoprotein</keyword>
<dbReference type="RefSeq" id="WP_015511610.1">
    <property type="nucleotide sequence ID" value="NC_021007.1"/>
</dbReference>
<name>G8C347_9MOLU</name>
<evidence type="ECO:0000256" key="3">
    <source>
        <dbReference type="ARBA" id="ARBA00022980"/>
    </source>
</evidence>
<reference evidence="6" key="1">
    <citation type="submission" date="2011-11" db="EMBL/GenBank/DDBJ databases">
        <title>Complete genome sequence of Candidatus Mycoplasma haemominutum.</title>
        <authorList>
            <person name="Barker E.N."/>
            <person name="Darby A.C."/>
            <person name="Helps C.R."/>
            <person name="Peters I.R."/>
            <person name="Hughes M.A."/>
            <person name="Radford A.D."/>
            <person name="Novacco M."/>
            <person name="Boretti F."/>
            <person name="Hofmann-Lehmann R."/>
            <person name="Tasker S."/>
        </authorList>
    </citation>
    <scope>NUCLEOTIDE SEQUENCE</scope>
    <source>
        <strain evidence="6">Birmingham 1</strain>
    </source>
</reference>
<sequence length="129" mass="15411">MKLLEAQKLFYSLQGDEAKTQVFRSLKAGDIVAVYERLIDEKKKERIQKFQGILIRKRRSLLGENILLREKFRNFWVEKSFFIHSPSVRNIERVKEGRSRRAYLSYLRTTESLPLKLKRLKPRSSIVKK</sequence>
<dbReference type="OrthoDB" id="9803541at2"/>
<dbReference type="InterPro" id="IPR008991">
    <property type="entry name" value="Translation_prot_SH3-like_sf"/>
</dbReference>
<dbReference type="EMBL" id="HE613254">
    <property type="protein sequence ID" value="CCE66745.1"/>
    <property type="molecule type" value="Genomic_DNA"/>
</dbReference>
<dbReference type="GO" id="GO:0006412">
    <property type="term" value="P:translation"/>
    <property type="evidence" value="ECO:0007669"/>
    <property type="project" value="InterPro"/>
</dbReference>
<protein>
    <recommendedName>
        <fullName evidence="5">50S ribosomal protein L19</fullName>
    </recommendedName>
</protein>
<evidence type="ECO:0000256" key="4">
    <source>
        <dbReference type="ARBA" id="ARBA00023274"/>
    </source>
</evidence>
<evidence type="ECO:0000256" key="2">
    <source>
        <dbReference type="ARBA" id="ARBA00005781"/>
    </source>
</evidence>
<evidence type="ECO:0000256" key="5">
    <source>
        <dbReference type="RuleBase" id="RU000559"/>
    </source>
</evidence>
<accession>G8C347</accession>
<dbReference type="KEGG" id="mhb:MHM_02270"/>
<organism evidence="6">
    <name type="scientific">Candidatus Mycoplasma haematominutum 'Birmingham 1'</name>
    <dbReference type="NCBI Taxonomy" id="1116213"/>
    <lineage>
        <taxon>Bacteria</taxon>
        <taxon>Bacillati</taxon>
        <taxon>Mycoplasmatota</taxon>
        <taxon>Mollicutes</taxon>
        <taxon>Mycoplasmataceae</taxon>
        <taxon>Mycoplasma</taxon>
    </lineage>
</organism>
<dbReference type="InterPro" id="IPR038657">
    <property type="entry name" value="Ribosomal_bL19_sf"/>
</dbReference>
<keyword evidence="3 6" id="KW-0689">Ribosomal protein</keyword>
<dbReference type="HOGENOM" id="CLU_103507_2_1_14"/>
<dbReference type="SUPFAM" id="SSF50104">
    <property type="entry name" value="Translation proteins SH3-like domain"/>
    <property type="match status" value="1"/>
</dbReference>
<comment type="similarity">
    <text evidence="2 5">Belongs to the bacterial ribosomal protein bL19 family.</text>
</comment>
<dbReference type="PANTHER" id="PTHR15680">
    <property type="entry name" value="RIBOSOMAL PROTEIN L19"/>
    <property type="match status" value="1"/>
</dbReference>
<dbReference type="PRINTS" id="PR00061">
    <property type="entry name" value="RIBOSOMALL19"/>
</dbReference>
<dbReference type="Gene3D" id="2.30.30.790">
    <property type="match status" value="1"/>
</dbReference>
<evidence type="ECO:0000313" key="6">
    <source>
        <dbReference type="EMBL" id="CCE66745.1"/>
    </source>
</evidence>
<evidence type="ECO:0000256" key="1">
    <source>
        <dbReference type="ARBA" id="ARBA00002349"/>
    </source>
</evidence>
<dbReference type="PANTHER" id="PTHR15680:SF9">
    <property type="entry name" value="LARGE RIBOSOMAL SUBUNIT PROTEIN BL19M"/>
    <property type="match status" value="1"/>
</dbReference>
<dbReference type="GO" id="GO:1990904">
    <property type="term" value="C:ribonucleoprotein complex"/>
    <property type="evidence" value="ECO:0007669"/>
    <property type="project" value="UniProtKB-KW"/>
</dbReference>
<reference evidence="6" key="2">
    <citation type="submission" date="2011-11" db="EMBL/GenBank/DDBJ databases">
        <authorList>
            <person name="Barker E."/>
        </authorList>
    </citation>
    <scope>NUCLEOTIDE SEQUENCE</scope>
    <source>
        <strain evidence="6">Birmingham 1</strain>
    </source>
</reference>
<gene>
    <name evidence="6" type="primary">rplS</name>
    <name evidence="6" type="ORF">MHM_02270</name>
</gene>
<dbReference type="AlphaFoldDB" id="G8C347"/>
<dbReference type="GO" id="GO:0003735">
    <property type="term" value="F:structural constituent of ribosome"/>
    <property type="evidence" value="ECO:0007669"/>
    <property type="project" value="InterPro"/>
</dbReference>
<proteinExistence type="inferred from homology"/>